<dbReference type="NCBIfam" id="NF010133">
    <property type="entry name" value="PRK13607.1"/>
    <property type="match status" value="1"/>
</dbReference>
<evidence type="ECO:0000256" key="6">
    <source>
        <dbReference type="ARBA" id="ARBA00023211"/>
    </source>
</evidence>
<keyword evidence="3 7" id="KW-0378">Hydrolase</keyword>
<feature type="domain" description="Xaa-Pro dipeptidase N-terminal" evidence="9">
    <location>
        <begin position="15"/>
        <end position="155"/>
    </location>
</feature>
<proteinExistence type="inferred from homology"/>
<dbReference type="Pfam" id="PF21216">
    <property type="entry name" value="PepQ_N"/>
    <property type="match status" value="1"/>
</dbReference>
<reference evidence="10 11" key="1">
    <citation type="submission" date="2018-03" db="EMBL/GenBank/DDBJ databases">
        <title>Comparative analysis of microorganisms from saline springs in Andes Mountain Range, Colombia.</title>
        <authorList>
            <person name="Rubin E."/>
        </authorList>
    </citation>
    <scope>NUCLEOTIDE SEQUENCE [LARGE SCALE GENOMIC DNA]</scope>
    <source>
        <strain evidence="10 11">USBA 854</strain>
    </source>
</reference>
<dbReference type="EMBL" id="PVTM01000008">
    <property type="protein sequence ID" value="PRY71256.1"/>
    <property type="molecule type" value="Genomic_DNA"/>
</dbReference>
<organism evidence="10 11">
    <name type="scientific">Halomonas ventosae</name>
    <dbReference type="NCBI Taxonomy" id="229007"/>
    <lineage>
        <taxon>Bacteria</taxon>
        <taxon>Pseudomonadati</taxon>
        <taxon>Pseudomonadota</taxon>
        <taxon>Gammaproteobacteria</taxon>
        <taxon>Oceanospirillales</taxon>
        <taxon>Halomonadaceae</taxon>
        <taxon>Halomonas</taxon>
    </lineage>
</organism>
<dbReference type="InterPro" id="IPR036005">
    <property type="entry name" value="Creatinase/aminopeptidase-like"/>
</dbReference>
<comment type="function">
    <text evidence="7">Splits dipeptides with a prolyl residue in the C-terminal position.</text>
</comment>
<feature type="binding site" evidence="7">
    <location>
        <position position="339"/>
    </location>
    <ligand>
        <name>Mn(2+)</name>
        <dbReference type="ChEBI" id="CHEBI:29035"/>
        <label>1</label>
    </ligand>
</feature>
<dbReference type="InterPro" id="IPR000994">
    <property type="entry name" value="Pept_M24"/>
</dbReference>
<protein>
    <recommendedName>
        <fullName evidence="7">Xaa-Pro dipeptidase</fullName>
        <shortName evidence="7">X-Pro dipeptidase</shortName>
        <ecNumber evidence="7">3.4.13.9</ecNumber>
    </recommendedName>
    <alternativeName>
        <fullName evidence="7">Imidodipeptidase</fullName>
    </alternativeName>
    <alternativeName>
        <fullName evidence="7">Proline dipeptidase</fullName>
        <shortName evidence="7">Prolidase</shortName>
    </alternativeName>
</protein>
<gene>
    <name evidence="7" type="primary">pepQ</name>
    <name evidence="10" type="ORF">BCL64_10815</name>
</gene>
<evidence type="ECO:0000259" key="8">
    <source>
        <dbReference type="Pfam" id="PF00557"/>
    </source>
</evidence>
<dbReference type="Gene3D" id="3.40.350.10">
    <property type="entry name" value="Creatinase/prolidase N-terminal domain"/>
    <property type="match status" value="1"/>
</dbReference>
<evidence type="ECO:0000259" key="9">
    <source>
        <dbReference type="Pfam" id="PF21216"/>
    </source>
</evidence>
<dbReference type="GO" id="GO:0004177">
    <property type="term" value="F:aminopeptidase activity"/>
    <property type="evidence" value="ECO:0007669"/>
    <property type="project" value="TreeGrafter"/>
</dbReference>
<name>A0A2T0VLW0_9GAMM</name>
<keyword evidence="5 7" id="KW-0482">Metalloprotease</keyword>
<comment type="similarity">
    <text evidence="7">Belongs to the peptidase M24B family. Bacterial-type prolidase subfamily.</text>
</comment>
<accession>A0A2T0VLW0</accession>
<feature type="binding site" evidence="7">
    <location>
        <position position="422"/>
    </location>
    <ligand>
        <name>Mn(2+)</name>
        <dbReference type="ChEBI" id="CHEBI:29035"/>
        <label>1</label>
    </ligand>
</feature>
<dbReference type="GO" id="GO:0005829">
    <property type="term" value="C:cytosol"/>
    <property type="evidence" value="ECO:0007669"/>
    <property type="project" value="TreeGrafter"/>
</dbReference>
<evidence type="ECO:0000256" key="1">
    <source>
        <dbReference type="ARBA" id="ARBA00022670"/>
    </source>
</evidence>
<dbReference type="InterPro" id="IPR048819">
    <property type="entry name" value="PepQ_N"/>
</dbReference>
<sequence length="439" mass="47604">MTAPVTPSRLAPLQRHHLASLQRAYGEVLTRLGLDGVLLYSGHPRRHFADDQEASFAAYGHFMHWTGQADLARSWLLIQPGQRPRLKVHAPDDFWHLPARLPDEAWVATFDIEMGRDDAPPALPAGRFAVLGDVSATLAEALGADRNPPALVGALDEGRVRKSDYEIACLGDANRQAMAGHRAARETFLDGGAELDIQLAYLGASRQRETALPYASIVGLNAHGGVLHYQHYDSVAPLRRCSLLLDGGHRFRGYCADITRSWSGPDADPAFAALIEGITALQRRLIDRLVPGVDYVALHQGMHEGLGELLAEQGLVHCSPEAAVSRGITRAFCPHGLGHSLGLQVHDVAGRVDGAGRVLPPPEAHPALRLTRRLEAGMVVTMEPGLYVIPMLLAPFREGAAGRDIDWARVERLADHGGIRIEDNVVITPTGHDNLTPPE</sequence>
<dbReference type="GO" id="GO:0102009">
    <property type="term" value="F:proline dipeptidase activity"/>
    <property type="evidence" value="ECO:0007669"/>
    <property type="project" value="UniProtKB-EC"/>
</dbReference>
<dbReference type="Gene3D" id="3.90.230.10">
    <property type="entry name" value="Creatinase/methionine aminopeptidase superfamily"/>
    <property type="match status" value="1"/>
</dbReference>
<comment type="catalytic activity">
    <reaction evidence="7">
        <text>Xaa-L-Pro dipeptide + H2O = an L-alpha-amino acid + L-proline</text>
        <dbReference type="Rhea" id="RHEA:76407"/>
        <dbReference type="ChEBI" id="CHEBI:15377"/>
        <dbReference type="ChEBI" id="CHEBI:59869"/>
        <dbReference type="ChEBI" id="CHEBI:60039"/>
        <dbReference type="ChEBI" id="CHEBI:195196"/>
        <dbReference type="EC" id="3.4.13.9"/>
    </reaction>
</comment>
<evidence type="ECO:0000256" key="4">
    <source>
        <dbReference type="ARBA" id="ARBA00022997"/>
    </source>
</evidence>
<evidence type="ECO:0000313" key="11">
    <source>
        <dbReference type="Proteomes" id="UP000239896"/>
    </source>
</evidence>
<dbReference type="GO" id="GO:0006508">
    <property type="term" value="P:proteolysis"/>
    <property type="evidence" value="ECO:0007669"/>
    <property type="project" value="UniProtKB-KW"/>
</dbReference>
<keyword evidence="6 7" id="KW-0464">Manganese</keyword>
<feature type="binding site" evidence="7">
    <location>
        <position position="257"/>
    </location>
    <ligand>
        <name>Mn(2+)</name>
        <dbReference type="ChEBI" id="CHEBI:29035"/>
        <label>2</label>
    </ligand>
</feature>
<dbReference type="InterPro" id="IPR001131">
    <property type="entry name" value="Peptidase_M24B_aminopep-P_CS"/>
</dbReference>
<dbReference type="PANTHER" id="PTHR43226:SF8">
    <property type="entry name" value="XAA-PRO DIPEPTIDASE"/>
    <property type="match status" value="1"/>
</dbReference>
<dbReference type="InterPro" id="IPR029149">
    <property type="entry name" value="Creatin/AminoP/Spt16_N"/>
</dbReference>
<dbReference type="HAMAP" id="MF_01279">
    <property type="entry name" value="X_Pro_dipeptid"/>
    <property type="match status" value="1"/>
</dbReference>
<dbReference type="InterPro" id="IPR052433">
    <property type="entry name" value="X-Pro_dipept-like"/>
</dbReference>
<evidence type="ECO:0000256" key="3">
    <source>
        <dbReference type="ARBA" id="ARBA00022801"/>
    </source>
</evidence>
<keyword evidence="11" id="KW-1185">Reference proteome</keyword>
<evidence type="ECO:0000256" key="7">
    <source>
        <dbReference type="HAMAP-Rule" id="MF_01279"/>
    </source>
</evidence>
<evidence type="ECO:0000256" key="5">
    <source>
        <dbReference type="ARBA" id="ARBA00023049"/>
    </source>
</evidence>
<dbReference type="Proteomes" id="UP000239896">
    <property type="component" value="Unassembled WGS sequence"/>
</dbReference>
<dbReference type="Pfam" id="PF00557">
    <property type="entry name" value="Peptidase_M24"/>
    <property type="match status" value="1"/>
</dbReference>
<feature type="binding site" evidence="7">
    <location>
        <position position="422"/>
    </location>
    <ligand>
        <name>Mn(2+)</name>
        <dbReference type="ChEBI" id="CHEBI:29035"/>
        <label>2</label>
    </ligand>
</feature>
<dbReference type="GO" id="GO:0016795">
    <property type="term" value="F:phosphoric triester hydrolase activity"/>
    <property type="evidence" value="ECO:0007669"/>
    <property type="project" value="InterPro"/>
</dbReference>
<keyword evidence="2 7" id="KW-0479">Metal-binding</keyword>
<feature type="domain" description="Peptidase M24" evidence="8">
    <location>
        <begin position="169"/>
        <end position="428"/>
    </location>
</feature>
<feature type="binding site" evidence="7">
    <location>
        <position position="383"/>
    </location>
    <ligand>
        <name>Mn(2+)</name>
        <dbReference type="ChEBI" id="CHEBI:29035"/>
        <label>1</label>
    </ligand>
</feature>
<feature type="binding site" evidence="7">
    <location>
        <position position="257"/>
    </location>
    <ligand>
        <name>Mn(2+)</name>
        <dbReference type="ChEBI" id="CHEBI:29035"/>
        <label>1</label>
    </ligand>
</feature>
<evidence type="ECO:0000313" key="10">
    <source>
        <dbReference type="EMBL" id="PRY71256.1"/>
    </source>
</evidence>
<dbReference type="PROSITE" id="PS00491">
    <property type="entry name" value="PROLINE_PEPTIDASE"/>
    <property type="match status" value="1"/>
</dbReference>
<feature type="binding site" evidence="7">
    <location>
        <position position="246"/>
    </location>
    <ligand>
        <name>Mn(2+)</name>
        <dbReference type="ChEBI" id="CHEBI:29035"/>
        <label>2</label>
    </ligand>
</feature>
<comment type="caution">
    <text evidence="10">The sequence shown here is derived from an EMBL/GenBank/DDBJ whole genome shotgun (WGS) entry which is preliminary data.</text>
</comment>
<keyword evidence="1 7" id="KW-0645">Protease</keyword>
<evidence type="ECO:0000256" key="2">
    <source>
        <dbReference type="ARBA" id="ARBA00022723"/>
    </source>
</evidence>
<comment type="cofactor">
    <cofactor evidence="7">
        <name>Mn(2+)</name>
        <dbReference type="ChEBI" id="CHEBI:29035"/>
    </cofactor>
    <text evidence="7">Binds 2 manganese ions per subunit.</text>
</comment>
<dbReference type="AlphaFoldDB" id="A0A2T0VLW0"/>
<dbReference type="EC" id="3.4.13.9" evidence="7"/>
<dbReference type="SUPFAM" id="SSF55920">
    <property type="entry name" value="Creatinase/aminopeptidase"/>
    <property type="match status" value="1"/>
</dbReference>
<keyword evidence="4 7" id="KW-0224">Dipeptidase</keyword>
<dbReference type="RefSeq" id="WP_106230897.1">
    <property type="nucleotide sequence ID" value="NZ_PVTM01000008.1"/>
</dbReference>
<dbReference type="GO" id="GO:0008235">
    <property type="term" value="F:metalloexopeptidase activity"/>
    <property type="evidence" value="ECO:0007669"/>
    <property type="project" value="UniProtKB-UniRule"/>
</dbReference>
<dbReference type="PANTHER" id="PTHR43226">
    <property type="entry name" value="XAA-PRO AMINOPEPTIDASE 3"/>
    <property type="match status" value="1"/>
</dbReference>
<dbReference type="GO" id="GO:0046872">
    <property type="term" value="F:metal ion binding"/>
    <property type="evidence" value="ECO:0007669"/>
    <property type="project" value="UniProtKB-KW"/>
</dbReference>
<dbReference type="InterPro" id="IPR022846">
    <property type="entry name" value="X_Pro_dipept"/>
</dbReference>